<organism evidence="3 4">
    <name type="scientific">Exophiala viscosa</name>
    <dbReference type="NCBI Taxonomy" id="2486360"/>
    <lineage>
        <taxon>Eukaryota</taxon>
        <taxon>Fungi</taxon>
        <taxon>Dikarya</taxon>
        <taxon>Ascomycota</taxon>
        <taxon>Pezizomycotina</taxon>
        <taxon>Eurotiomycetes</taxon>
        <taxon>Chaetothyriomycetidae</taxon>
        <taxon>Chaetothyriales</taxon>
        <taxon>Herpotrichiellaceae</taxon>
        <taxon>Exophiala</taxon>
    </lineage>
</organism>
<feature type="region of interest" description="Disordered" evidence="1">
    <location>
        <begin position="50"/>
        <end position="103"/>
    </location>
</feature>
<keyword evidence="4" id="KW-1185">Reference proteome</keyword>
<name>A0AAN6DYI5_9EURO</name>
<keyword evidence="2" id="KW-0472">Membrane</keyword>
<sequence length="153" mass="16403">MIPLAAVIVLGIVVAVSGITFVIAMFNEAKRLKNMDADMILPVTESAAEPAAAPVRPMRQDPLARSETPEAEYPPSLPDDDLESLAEAETPPPLPTPVRDSTNEIIHLYTNEARTILSGARTAPATMTAFAQADSKWGYIGLKRAQSNLYEGA</sequence>
<evidence type="ECO:0000256" key="1">
    <source>
        <dbReference type="SAM" id="MobiDB-lite"/>
    </source>
</evidence>
<feature type="compositionally biased region" description="Basic and acidic residues" evidence="1">
    <location>
        <begin position="58"/>
        <end position="68"/>
    </location>
</feature>
<dbReference type="Proteomes" id="UP001203852">
    <property type="component" value="Unassembled WGS sequence"/>
</dbReference>
<evidence type="ECO:0000256" key="2">
    <source>
        <dbReference type="SAM" id="Phobius"/>
    </source>
</evidence>
<reference evidence="3" key="1">
    <citation type="journal article" date="2022" name="bioRxiv">
        <title>Deciphering the potential niche of two novel black yeast fungi from a biological soil crust based on their genomes, phenotypes, and melanin regulation.</title>
        <authorList>
            <consortium name="DOE Joint Genome Institute"/>
            <person name="Carr E.C."/>
            <person name="Barton Q."/>
            <person name="Grambo S."/>
            <person name="Sullivan M."/>
            <person name="Renfro C.M."/>
            <person name="Kuo A."/>
            <person name="Pangilinan J."/>
            <person name="Lipzen A."/>
            <person name="Keymanesh K."/>
            <person name="Savage E."/>
            <person name="Barry K."/>
            <person name="Grigoriev I.V."/>
            <person name="Riekhof W.R."/>
            <person name="Harris S.S."/>
        </authorList>
    </citation>
    <scope>NUCLEOTIDE SEQUENCE</scope>
    <source>
        <strain evidence="3">JF 03-4F</strain>
    </source>
</reference>
<dbReference type="EMBL" id="MU404353">
    <property type="protein sequence ID" value="KAI1613849.1"/>
    <property type="molecule type" value="Genomic_DNA"/>
</dbReference>
<evidence type="ECO:0000313" key="4">
    <source>
        <dbReference type="Proteomes" id="UP001203852"/>
    </source>
</evidence>
<comment type="caution">
    <text evidence="3">The sequence shown here is derived from an EMBL/GenBank/DDBJ whole genome shotgun (WGS) entry which is preliminary data.</text>
</comment>
<keyword evidence="2" id="KW-0812">Transmembrane</keyword>
<keyword evidence="2" id="KW-1133">Transmembrane helix</keyword>
<gene>
    <name evidence="3" type="ORF">EDD36DRAFT_208854</name>
</gene>
<protein>
    <submittedName>
        <fullName evidence="3">Uncharacterized protein</fullName>
    </submittedName>
</protein>
<feature type="transmembrane region" description="Helical" evidence="2">
    <location>
        <begin position="6"/>
        <end position="26"/>
    </location>
</feature>
<dbReference type="AlphaFoldDB" id="A0AAN6DYI5"/>
<accession>A0AAN6DYI5</accession>
<evidence type="ECO:0000313" key="3">
    <source>
        <dbReference type="EMBL" id="KAI1613849.1"/>
    </source>
</evidence>
<proteinExistence type="predicted"/>